<proteinExistence type="predicted"/>
<keyword evidence="2" id="KW-1185">Reference proteome</keyword>
<gene>
    <name evidence="1" type="ORF">XENORESO_012078</name>
</gene>
<dbReference type="Proteomes" id="UP001444071">
    <property type="component" value="Unassembled WGS sequence"/>
</dbReference>
<sequence length="125" mass="14135">MNSGSSCIVQMENSVSGDAWVNGLQVQMLCPGLPMEVVALWCGQASHMAKGHHCTSLKGTLMHKDIGTRFSPHLLCRVVRQHDITFQHENARPHVAHMCMEFWNSFKQRTLKFWTGLHICQTCSQ</sequence>
<evidence type="ECO:0000313" key="2">
    <source>
        <dbReference type="Proteomes" id="UP001444071"/>
    </source>
</evidence>
<comment type="caution">
    <text evidence="1">The sequence shown here is derived from an EMBL/GenBank/DDBJ whole genome shotgun (WGS) entry which is preliminary data.</text>
</comment>
<evidence type="ECO:0000313" key="1">
    <source>
        <dbReference type="EMBL" id="MEQ2267900.1"/>
    </source>
</evidence>
<dbReference type="EMBL" id="JAHRIM010043780">
    <property type="protein sequence ID" value="MEQ2267900.1"/>
    <property type="molecule type" value="Genomic_DNA"/>
</dbReference>
<name>A0ABV0WEH1_9TELE</name>
<organism evidence="1 2">
    <name type="scientific">Xenotaenia resolanae</name>
    <dbReference type="NCBI Taxonomy" id="208358"/>
    <lineage>
        <taxon>Eukaryota</taxon>
        <taxon>Metazoa</taxon>
        <taxon>Chordata</taxon>
        <taxon>Craniata</taxon>
        <taxon>Vertebrata</taxon>
        <taxon>Euteleostomi</taxon>
        <taxon>Actinopterygii</taxon>
        <taxon>Neopterygii</taxon>
        <taxon>Teleostei</taxon>
        <taxon>Neoteleostei</taxon>
        <taxon>Acanthomorphata</taxon>
        <taxon>Ovalentaria</taxon>
        <taxon>Atherinomorphae</taxon>
        <taxon>Cyprinodontiformes</taxon>
        <taxon>Goodeidae</taxon>
        <taxon>Xenotaenia</taxon>
    </lineage>
</organism>
<protein>
    <submittedName>
        <fullName evidence="1">Uncharacterized protein</fullName>
    </submittedName>
</protein>
<accession>A0ABV0WEH1</accession>
<reference evidence="1 2" key="1">
    <citation type="submission" date="2021-06" db="EMBL/GenBank/DDBJ databases">
        <authorList>
            <person name="Palmer J.M."/>
        </authorList>
    </citation>
    <scope>NUCLEOTIDE SEQUENCE [LARGE SCALE GENOMIC DNA]</scope>
    <source>
        <strain evidence="1 2">XR_2019</strain>
        <tissue evidence="1">Muscle</tissue>
    </source>
</reference>